<dbReference type="PROSITE" id="PS50042">
    <property type="entry name" value="CNMP_BINDING_3"/>
    <property type="match status" value="1"/>
</dbReference>
<dbReference type="SUPFAM" id="SSF51206">
    <property type="entry name" value="cAMP-binding domain-like"/>
    <property type="match status" value="1"/>
</dbReference>
<accession>A0A380TBX1</accession>
<dbReference type="InterPro" id="IPR012318">
    <property type="entry name" value="HTH_CRP"/>
</dbReference>
<evidence type="ECO:0000313" key="6">
    <source>
        <dbReference type="EMBL" id="SUS05554.1"/>
    </source>
</evidence>
<evidence type="ECO:0000259" key="5">
    <source>
        <dbReference type="PROSITE" id="PS51063"/>
    </source>
</evidence>
<dbReference type="InterPro" id="IPR014710">
    <property type="entry name" value="RmlC-like_jellyroll"/>
</dbReference>
<dbReference type="Gene3D" id="1.10.10.10">
    <property type="entry name" value="Winged helix-like DNA-binding domain superfamily/Winged helix DNA-binding domain"/>
    <property type="match status" value="1"/>
</dbReference>
<evidence type="ECO:0000256" key="1">
    <source>
        <dbReference type="ARBA" id="ARBA00023015"/>
    </source>
</evidence>
<dbReference type="SUPFAM" id="SSF46785">
    <property type="entry name" value="Winged helix' DNA-binding domain"/>
    <property type="match status" value="1"/>
</dbReference>
<dbReference type="CDD" id="cd00038">
    <property type="entry name" value="CAP_ED"/>
    <property type="match status" value="1"/>
</dbReference>
<dbReference type="PANTHER" id="PTHR24567">
    <property type="entry name" value="CRP FAMILY TRANSCRIPTIONAL REGULATORY PROTEIN"/>
    <property type="match status" value="1"/>
</dbReference>
<keyword evidence="2" id="KW-0238">DNA-binding</keyword>
<dbReference type="InterPro" id="IPR036390">
    <property type="entry name" value="WH_DNA-bd_sf"/>
</dbReference>
<protein>
    <submittedName>
        <fullName evidence="6">Putative cAMP-binding protein</fullName>
    </submittedName>
</protein>
<dbReference type="GO" id="GO:0003700">
    <property type="term" value="F:DNA-binding transcription factor activity"/>
    <property type="evidence" value="ECO:0007669"/>
    <property type="project" value="TreeGrafter"/>
</dbReference>
<dbReference type="InterPro" id="IPR018490">
    <property type="entry name" value="cNMP-bd_dom_sf"/>
</dbReference>
<dbReference type="AlphaFoldDB" id="A0A380TBX1"/>
<dbReference type="GO" id="GO:0003677">
    <property type="term" value="F:DNA binding"/>
    <property type="evidence" value="ECO:0007669"/>
    <property type="project" value="UniProtKB-KW"/>
</dbReference>
<evidence type="ECO:0000259" key="4">
    <source>
        <dbReference type="PROSITE" id="PS50042"/>
    </source>
</evidence>
<feature type="domain" description="HTH crp-type" evidence="5">
    <location>
        <begin position="151"/>
        <end position="221"/>
    </location>
</feature>
<keyword evidence="3" id="KW-0804">Transcription</keyword>
<evidence type="ECO:0000256" key="3">
    <source>
        <dbReference type="ARBA" id="ARBA00023163"/>
    </source>
</evidence>
<reference evidence="6" key="1">
    <citation type="submission" date="2018-07" db="EMBL/GenBank/DDBJ databases">
        <authorList>
            <person name="Quirk P.G."/>
            <person name="Krulwich T.A."/>
        </authorList>
    </citation>
    <scope>NUCLEOTIDE SEQUENCE</scope>
</reference>
<organism evidence="6">
    <name type="scientific">metagenome</name>
    <dbReference type="NCBI Taxonomy" id="256318"/>
    <lineage>
        <taxon>unclassified sequences</taxon>
        <taxon>metagenomes</taxon>
    </lineage>
</organism>
<dbReference type="GO" id="GO:0005829">
    <property type="term" value="C:cytosol"/>
    <property type="evidence" value="ECO:0007669"/>
    <property type="project" value="TreeGrafter"/>
</dbReference>
<feature type="domain" description="Cyclic nucleotide-binding" evidence="4">
    <location>
        <begin position="17"/>
        <end position="120"/>
    </location>
</feature>
<dbReference type="Gene3D" id="2.60.120.10">
    <property type="entry name" value="Jelly Rolls"/>
    <property type="match status" value="1"/>
</dbReference>
<evidence type="ECO:0000256" key="2">
    <source>
        <dbReference type="ARBA" id="ARBA00023125"/>
    </source>
</evidence>
<dbReference type="PROSITE" id="PS51063">
    <property type="entry name" value="HTH_CRP_2"/>
    <property type="match status" value="1"/>
</dbReference>
<gene>
    <name evidence="6" type="ORF">DF3PB_20023</name>
</gene>
<dbReference type="Pfam" id="PF13545">
    <property type="entry name" value="HTH_Crp_2"/>
    <property type="match status" value="1"/>
</dbReference>
<dbReference type="InterPro" id="IPR036388">
    <property type="entry name" value="WH-like_DNA-bd_sf"/>
</dbReference>
<dbReference type="EMBL" id="UIDG01000112">
    <property type="protein sequence ID" value="SUS05554.1"/>
    <property type="molecule type" value="Genomic_DNA"/>
</dbReference>
<dbReference type="InterPro" id="IPR000595">
    <property type="entry name" value="cNMP-bd_dom"/>
</dbReference>
<name>A0A380TBX1_9ZZZZ</name>
<dbReference type="InterPro" id="IPR050397">
    <property type="entry name" value="Env_Response_Regulators"/>
</dbReference>
<dbReference type="SMART" id="SM00100">
    <property type="entry name" value="cNMP"/>
    <property type="match status" value="1"/>
</dbReference>
<proteinExistence type="predicted"/>
<sequence length="244" mass="26198">MDAQHREIMDALRLTPFLGQVPTEDLAQLAAHATRVSARAGDILFRQGDQPGSFYIVLSGHVVLFLDGEGDPSKIARIAGRGESFGEFCICCHAGRLVTAQAFSRAELIAVPGAALQSLFCASPGLAIGLISEVSMRLRGLVRQVMDLKMKSAAQRLGGYLLELAAADAGSATIRLPFEKKLLASQLGMQPETLSRALFRLQGLGVRYNRARDAFSVQDLHTLHTFCQDGGHGHGPRADHAAHS</sequence>
<keyword evidence="1" id="KW-0805">Transcription regulation</keyword>
<dbReference type="PANTHER" id="PTHR24567:SF74">
    <property type="entry name" value="HTH-TYPE TRANSCRIPTIONAL REGULATOR ARCR"/>
    <property type="match status" value="1"/>
</dbReference>
<dbReference type="Pfam" id="PF00027">
    <property type="entry name" value="cNMP_binding"/>
    <property type="match status" value="1"/>
</dbReference>